<dbReference type="Proteomes" id="UP001197214">
    <property type="component" value="Unassembled WGS sequence"/>
</dbReference>
<feature type="compositionally biased region" description="Low complexity" evidence="1">
    <location>
        <begin position="81"/>
        <end position="101"/>
    </location>
</feature>
<sequence>MNRGEASAIAVAALGHVILFGLLSAGFAAAPNPMELKSKPIDVSLVDAVAIESAAPTAIEPPAKSIAPDTGKPSDAPPPASAEVSDPAPESPAPEKAPAAKTSDTPAPEKPKPKPASEKSDSSKTASHKAPSRKTEKSTPTKSEGKAKAKPDKPRGSRLGDDFLKGITDNGEGKSTSPRAEKISNTIVAGLADAIQRQVQPCANRITNPGPGANEITSKLRIQMNRDGSLAAKPQLRGQSGVNGENRRYAQRVAELAMSAFIACAPYDLPAEYYDVGGQGWKDIILNYKLPG</sequence>
<dbReference type="EMBL" id="JAHWZX010000020">
    <property type="protein sequence ID" value="MBW4332176.1"/>
    <property type="molecule type" value="Genomic_DNA"/>
</dbReference>
<reference evidence="2 3" key="1">
    <citation type="submission" date="2021-07" db="EMBL/GenBank/DDBJ databases">
        <title>Stakelama flava sp. nov., a novel endophytic bacterium isolated from branch of Kandelia candel.</title>
        <authorList>
            <person name="Tuo L."/>
        </authorList>
    </citation>
    <scope>NUCLEOTIDE SEQUENCE [LARGE SCALE GENOMIC DNA]</scope>
    <source>
        <strain evidence="2 3">CBK3Z-3</strain>
    </source>
</reference>
<feature type="compositionally biased region" description="Basic and acidic residues" evidence="1">
    <location>
        <begin position="133"/>
        <end position="164"/>
    </location>
</feature>
<evidence type="ECO:0000256" key="1">
    <source>
        <dbReference type="SAM" id="MobiDB-lite"/>
    </source>
</evidence>
<name>A0ABS6XRX5_9SPHN</name>
<evidence type="ECO:0000313" key="2">
    <source>
        <dbReference type="EMBL" id="MBW4332176.1"/>
    </source>
</evidence>
<protein>
    <submittedName>
        <fullName evidence="2">Cell envelope biogenesis protein TolA</fullName>
    </submittedName>
</protein>
<feature type="compositionally biased region" description="Basic and acidic residues" evidence="1">
    <location>
        <begin position="107"/>
        <end position="122"/>
    </location>
</feature>
<organism evidence="2 3">
    <name type="scientific">Stakelama flava</name>
    <dbReference type="NCBI Taxonomy" id="2860338"/>
    <lineage>
        <taxon>Bacteria</taxon>
        <taxon>Pseudomonadati</taxon>
        <taxon>Pseudomonadota</taxon>
        <taxon>Alphaproteobacteria</taxon>
        <taxon>Sphingomonadales</taxon>
        <taxon>Sphingomonadaceae</taxon>
        <taxon>Stakelama</taxon>
    </lineage>
</organism>
<keyword evidence="3" id="KW-1185">Reference proteome</keyword>
<accession>A0ABS6XRX5</accession>
<feature type="region of interest" description="Disordered" evidence="1">
    <location>
        <begin position="60"/>
        <end position="181"/>
    </location>
</feature>
<evidence type="ECO:0000313" key="3">
    <source>
        <dbReference type="Proteomes" id="UP001197214"/>
    </source>
</evidence>
<comment type="caution">
    <text evidence="2">The sequence shown here is derived from an EMBL/GenBank/DDBJ whole genome shotgun (WGS) entry which is preliminary data.</text>
</comment>
<proteinExistence type="predicted"/>
<dbReference type="RefSeq" id="WP_219239301.1">
    <property type="nucleotide sequence ID" value="NZ_JAHWZX010000020.1"/>
</dbReference>
<gene>
    <name evidence="2" type="ORF">KY084_15040</name>
</gene>